<dbReference type="Gene3D" id="3.40.50.1240">
    <property type="entry name" value="Phosphoglycerate mutase-like"/>
    <property type="match status" value="1"/>
</dbReference>
<dbReference type="Proteomes" id="UP001597214">
    <property type="component" value="Unassembled WGS sequence"/>
</dbReference>
<gene>
    <name evidence="1" type="ORF">ACFSCX_19570</name>
</gene>
<keyword evidence="2" id="KW-1185">Reference proteome</keyword>
<evidence type="ECO:0000313" key="2">
    <source>
        <dbReference type="Proteomes" id="UP001597214"/>
    </source>
</evidence>
<dbReference type="InterPro" id="IPR050275">
    <property type="entry name" value="PGM_Phosphatase"/>
</dbReference>
<protein>
    <submittedName>
        <fullName evidence="1">Histidine phosphatase family protein</fullName>
    </submittedName>
</protein>
<evidence type="ECO:0000313" key="1">
    <source>
        <dbReference type="EMBL" id="MFD1738719.1"/>
    </source>
</evidence>
<comment type="caution">
    <text evidence="1">The sequence shown here is derived from an EMBL/GenBank/DDBJ whole genome shotgun (WGS) entry which is preliminary data.</text>
</comment>
<reference evidence="2" key="1">
    <citation type="journal article" date="2019" name="Int. J. Syst. Evol. Microbiol.">
        <title>The Global Catalogue of Microorganisms (GCM) 10K type strain sequencing project: providing services to taxonomists for standard genome sequencing and annotation.</title>
        <authorList>
            <consortium name="The Broad Institute Genomics Platform"/>
            <consortium name="The Broad Institute Genome Sequencing Center for Infectious Disease"/>
            <person name="Wu L."/>
            <person name="Ma J."/>
        </authorList>
    </citation>
    <scope>NUCLEOTIDE SEQUENCE [LARGE SCALE GENOMIC DNA]</scope>
    <source>
        <strain evidence="2">CCUG 49339</strain>
    </source>
</reference>
<dbReference type="PANTHER" id="PTHR48100">
    <property type="entry name" value="BROAD-SPECIFICITY PHOSPHATASE YOR283W-RELATED"/>
    <property type="match status" value="1"/>
</dbReference>
<sequence>MNTFIYMVRHGDSPKVGDERTRGLTESGKSEAIRVADLLKMEGINAVVSSPYIRSILTVEKLADELGQDVLVYEDLKERVFSSKTNRISDKELFSILEKSFSDPKFALKGAESNIACQERAINVLKELLVTYRGRRVVIGTHGVVMTLMINYYDKSYDLDFLLSTSKPDIYKLEFINQDLIKVERLWYRDLTCT</sequence>
<dbReference type="CDD" id="cd07040">
    <property type="entry name" value="HP"/>
    <property type="match status" value="1"/>
</dbReference>
<dbReference type="RefSeq" id="WP_377929938.1">
    <property type="nucleotide sequence ID" value="NZ_JBHUEM010000046.1"/>
</dbReference>
<dbReference type="InterPro" id="IPR013078">
    <property type="entry name" value="His_Pase_superF_clade-1"/>
</dbReference>
<dbReference type="PANTHER" id="PTHR48100:SF59">
    <property type="entry name" value="ADENOSYLCOBALAMIN_ALPHA-RIBAZOLE PHOSPHATASE"/>
    <property type="match status" value="1"/>
</dbReference>
<accession>A0ABW4LU91</accession>
<dbReference type="SUPFAM" id="SSF53254">
    <property type="entry name" value="Phosphoglycerate mutase-like"/>
    <property type="match status" value="1"/>
</dbReference>
<dbReference type="EMBL" id="JBHUEM010000046">
    <property type="protein sequence ID" value="MFD1738719.1"/>
    <property type="molecule type" value="Genomic_DNA"/>
</dbReference>
<organism evidence="1 2">
    <name type="scientific">Bacillus salitolerans</name>
    <dbReference type="NCBI Taxonomy" id="1437434"/>
    <lineage>
        <taxon>Bacteria</taxon>
        <taxon>Bacillati</taxon>
        <taxon>Bacillota</taxon>
        <taxon>Bacilli</taxon>
        <taxon>Bacillales</taxon>
        <taxon>Bacillaceae</taxon>
        <taxon>Bacillus</taxon>
    </lineage>
</organism>
<dbReference type="InterPro" id="IPR029033">
    <property type="entry name" value="His_PPase_superfam"/>
</dbReference>
<dbReference type="Pfam" id="PF00300">
    <property type="entry name" value="His_Phos_1"/>
    <property type="match status" value="1"/>
</dbReference>
<proteinExistence type="predicted"/>
<name>A0ABW4LU91_9BACI</name>